<name>A0A2K2H665_9BACT</name>
<evidence type="ECO:0000313" key="3">
    <source>
        <dbReference type="Proteomes" id="UP000236340"/>
    </source>
</evidence>
<sequence length="248" mass="29102">MTMISVCLASHNGEKYIRRQLESILAQLVPTDEVVVSDDSSTDATLRIVQSLEDPRIRLFPGNTFFSPVYNFEHALKQARGDVIILADQDDVWLENRVALVREKFRDPPHARYLLVTDGAVVDEREQILHESIFRLIGAGPGFWKNLWNNRYMGCCMAFSRELLEVALPFPRHLPMHDMWLGQLCERIGVTEFVPVRTLLYRKHADSQTEFQIRWQPWLQIRRRWILATNLMKRSRTVLVREECKLKR</sequence>
<feature type="domain" description="Glycosyltransferase 2-like" evidence="1">
    <location>
        <begin position="5"/>
        <end position="165"/>
    </location>
</feature>
<dbReference type="SUPFAM" id="SSF53448">
    <property type="entry name" value="Nucleotide-diphospho-sugar transferases"/>
    <property type="match status" value="1"/>
</dbReference>
<dbReference type="InterPro" id="IPR029044">
    <property type="entry name" value="Nucleotide-diphossugar_trans"/>
</dbReference>
<evidence type="ECO:0000259" key="1">
    <source>
        <dbReference type="Pfam" id="PF00535"/>
    </source>
</evidence>
<reference evidence="2 3" key="1">
    <citation type="journal article" date="2018" name="Genome Announc.">
        <title>Genome Sequence of Geothermobacter sp. HR-1 Iron Reducer from the Loihi Seamount.</title>
        <authorList>
            <person name="Smith H."/>
            <person name="Abuyen K."/>
            <person name="Tremblay J."/>
            <person name="Savalia P."/>
            <person name="Perez-Rodriguez I."/>
            <person name="Emerson D."/>
            <person name="Tully B."/>
            <person name="Amend J."/>
        </authorList>
    </citation>
    <scope>NUCLEOTIDE SEQUENCE [LARGE SCALE GENOMIC DNA]</scope>
    <source>
        <strain evidence="2 3">HR-1</strain>
    </source>
</reference>
<dbReference type="CDD" id="cd04196">
    <property type="entry name" value="GT_2_like_d"/>
    <property type="match status" value="1"/>
</dbReference>
<comment type="caution">
    <text evidence="2">The sequence shown here is derived from an EMBL/GenBank/DDBJ whole genome shotgun (WGS) entry which is preliminary data.</text>
</comment>
<dbReference type="EMBL" id="PPFX01000053">
    <property type="protein sequence ID" value="PNU18741.1"/>
    <property type="molecule type" value="Genomic_DNA"/>
</dbReference>
<dbReference type="OrthoDB" id="9786172at2"/>
<evidence type="ECO:0000313" key="2">
    <source>
        <dbReference type="EMBL" id="PNU18741.1"/>
    </source>
</evidence>
<dbReference type="Gene3D" id="3.90.550.10">
    <property type="entry name" value="Spore Coat Polysaccharide Biosynthesis Protein SpsA, Chain A"/>
    <property type="match status" value="1"/>
</dbReference>
<dbReference type="Pfam" id="PF00535">
    <property type="entry name" value="Glycos_transf_2"/>
    <property type="match status" value="1"/>
</dbReference>
<dbReference type="PANTHER" id="PTHR43685">
    <property type="entry name" value="GLYCOSYLTRANSFERASE"/>
    <property type="match status" value="1"/>
</dbReference>
<keyword evidence="2" id="KW-0808">Transferase</keyword>
<protein>
    <submittedName>
        <fullName evidence="2">Alpha-L-Rha alpha-1,3-L-rhamnosyltransferase</fullName>
    </submittedName>
</protein>
<dbReference type="Proteomes" id="UP000236340">
    <property type="component" value="Unassembled WGS sequence"/>
</dbReference>
<accession>A0A2K2H665</accession>
<gene>
    <name evidence="2" type="ORF">C2E25_16145</name>
</gene>
<dbReference type="InterPro" id="IPR050834">
    <property type="entry name" value="Glycosyltransf_2"/>
</dbReference>
<dbReference type="PANTHER" id="PTHR43685:SF11">
    <property type="entry name" value="GLYCOSYLTRANSFERASE TAGX-RELATED"/>
    <property type="match status" value="1"/>
</dbReference>
<proteinExistence type="predicted"/>
<dbReference type="InterPro" id="IPR001173">
    <property type="entry name" value="Glyco_trans_2-like"/>
</dbReference>
<organism evidence="2 3">
    <name type="scientific">Geothermobacter hydrogeniphilus</name>
    <dbReference type="NCBI Taxonomy" id="1969733"/>
    <lineage>
        <taxon>Bacteria</taxon>
        <taxon>Pseudomonadati</taxon>
        <taxon>Thermodesulfobacteriota</taxon>
        <taxon>Desulfuromonadia</taxon>
        <taxon>Desulfuromonadales</taxon>
        <taxon>Geothermobacteraceae</taxon>
        <taxon>Geothermobacter</taxon>
    </lineage>
</organism>
<dbReference type="GO" id="GO:0016740">
    <property type="term" value="F:transferase activity"/>
    <property type="evidence" value="ECO:0007669"/>
    <property type="project" value="UniProtKB-KW"/>
</dbReference>
<dbReference type="AlphaFoldDB" id="A0A2K2H665"/>